<evidence type="ECO:0000256" key="2">
    <source>
        <dbReference type="ARBA" id="ARBA00008639"/>
    </source>
</evidence>
<dbReference type="GO" id="GO:0019148">
    <property type="term" value="F:D-cysteine desulfhydrase activity"/>
    <property type="evidence" value="ECO:0007669"/>
    <property type="project" value="TreeGrafter"/>
</dbReference>
<evidence type="ECO:0000256" key="3">
    <source>
        <dbReference type="ARBA" id="ARBA00022898"/>
    </source>
</evidence>
<feature type="domain" description="Tryptophan synthase beta chain-like PALP" evidence="6">
    <location>
        <begin position="27"/>
        <end position="282"/>
    </location>
</feature>
<evidence type="ECO:0000259" key="6">
    <source>
        <dbReference type="Pfam" id="PF00291"/>
    </source>
</evidence>
<evidence type="ECO:0000256" key="1">
    <source>
        <dbReference type="ARBA" id="ARBA00001933"/>
    </source>
</evidence>
<dbReference type="InterPro" id="IPR001926">
    <property type="entry name" value="TrpB-like_PALP"/>
</dbReference>
<dbReference type="SUPFAM" id="SSF53686">
    <property type="entry name" value="Tryptophan synthase beta subunit-like PLP-dependent enzymes"/>
    <property type="match status" value="1"/>
</dbReference>
<sequence>MLINIENIHIQSVKTLSSNDVHTDILRLDLIHPVISGNKWFKIQHYLKEAIALKSTRLVSFGGAYSNHIVALALAGQQAGIPTIGFIRGDIQTDLSPTMQEAMSYGMELRFVSRAEYRLKDQIQASHHQSGWYWIPEGGYGILGAKGAADILRIYDTSSYSHIICATGTGTMMAGLIQGAYLPQQILGISVLKNHHSITQEIQTLLQEQENGLPTFQCIHGYHWGGYAKYQPDLLSFMQDLWHKEHIPTDFVYTAKMIYAIKDLIQKHHFAPGSSLLLIHSGGLQGNRSLPPHILPF</sequence>
<keyword evidence="3 5" id="KW-0663">Pyridoxal phosphate</keyword>
<dbReference type="PANTHER" id="PTHR43780:SF2">
    <property type="entry name" value="1-AMINOCYCLOPROPANE-1-CARBOXYLATE DEAMINASE-RELATED"/>
    <property type="match status" value="1"/>
</dbReference>
<dbReference type="RefSeq" id="WP_353549735.1">
    <property type="nucleotide sequence ID" value="NZ_AP029612.1"/>
</dbReference>
<comment type="similarity">
    <text evidence="2">Belongs to the ACC deaminase/D-cysteine desulfhydrase family.</text>
</comment>
<dbReference type="Gene3D" id="3.40.50.1100">
    <property type="match status" value="2"/>
</dbReference>
<gene>
    <name evidence="7" type="ORF">KACHI17_02920</name>
</gene>
<dbReference type="InterPro" id="IPR027278">
    <property type="entry name" value="ACCD_DCysDesulf"/>
</dbReference>
<proteinExistence type="inferred from homology"/>
<dbReference type="PIRSF" id="PIRSF006278">
    <property type="entry name" value="ACCD_DCysDesulf"/>
    <property type="match status" value="1"/>
</dbReference>
<dbReference type="PANTHER" id="PTHR43780">
    <property type="entry name" value="1-AMINOCYCLOPROPANE-1-CARBOXYLATE DEAMINASE-RELATED"/>
    <property type="match status" value="1"/>
</dbReference>
<reference evidence="7" key="1">
    <citation type="submission" date="2024-02" db="EMBL/GenBank/DDBJ databases">
        <title>Sediminibacterium planktonica sp. nov. and Sediminibacterium longus sp. nov., isolated from surface lake and river water.</title>
        <authorList>
            <person name="Watanabe K."/>
            <person name="Takemine S."/>
            <person name="Ishii Y."/>
            <person name="Ogata Y."/>
            <person name="Shindo C."/>
            <person name="Suda W."/>
        </authorList>
    </citation>
    <scope>NUCLEOTIDE SEQUENCE</scope>
    <source>
        <strain evidence="7">KACHI17</strain>
    </source>
</reference>
<evidence type="ECO:0000313" key="7">
    <source>
        <dbReference type="EMBL" id="BFG69411.1"/>
    </source>
</evidence>
<dbReference type="AlphaFoldDB" id="A0AAT9GFX1"/>
<organism evidence="7">
    <name type="scientific">Sediminibacterium sp. KACHI17</name>
    <dbReference type="NCBI Taxonomy" id="1751071"/>
    <lineage>
        <taxon>Bacteria</taxon>
        <taxon>Pseudomonadati</taxon>
        <taxon>Bacteroidota</taxon>
        <taxon>Chitinophagia</taxon>
        <taxon>Chitinophagales</taxon>
        <taxon>Chitinophagaceae</taxon>
        <taxon>Sediminibacterium</taxon>
    </lineage>
</organism>
<dbReference type="Pfam" id="PF00291">
    <property type="entry name" value="PALP"/>
    <property type="match status" value="1"/>
</dbReference>
<feature type="modified residue" description="N6-(pyridoxal phosphate)lysine" evidence="5">
    <location>
        <position position="39"/>
    </location>
</feature>
<accession>A0AAT9GFX1</accession>
<dbReference type="InterPro" id="IPR036052">
    <property type="entry name" value="TrpB-like_PALP_sf"/>
</dbReference>
<name>A0AAT9GFX1_9BACT</name>
<feature type="active site" description="Nucleophile" evidence="4">
    <location>
        <position position="66"/>
    </location>
</feature>
<evidence type="ECO:0000256" key="5">
    <source>
        <dbReference type="PIRSR" id="PIRSR006278-2"/>
    </source>
</evidence>
<comment type="cofactor">
    <cofactor evidence="1">
        <name>pyridoxal 5'-phosphate</name>
        <dbReference type="ChEBI" id="CHEBI:597326"/>
    </cofactor>
</comment>
<protein>
    <submittedName>
        <fullName evidence="7">Pyridoxal-phosphate dependent enzyme</fullName>
    </submittedName>
</protein>
<dbReference type="EMBL" id="AP029612">
    <property type="protein sequence ID" value="BFG69411.1"/>
    <property type="molecule type" value="Genomic_DNA"/>
</dbReference>
<evidence type="ECO:0000256" key="4">
    <source>
        <dbReference type="PIRSR" id="PIRSR006278-1"/>
    </source>
</evidence>